<dbReference type="EC" id="2.7.11.1" evidence="1"/>
<dbReference type="CDD" id="cd14014">
    <property type="entry name" value="STKc_PknB_like"/>
    <property type="match status" value="1"/>
</dbReference>
<protein>
    <recommendedName>
        <fullName evidence="1">non-specific serine/threonine protein kinase</fullName>
        <ecNumber evidence="1">2.7.11.1</ecNumber>
    </recommendedName>
</protein>
<dbReference type="PANTHER" id="PTHR43671">
    <property type="entry name" value="SERINE/THREONINE-PROTEIN KINASE NEK"/>
    <property type="match status" value="1"/>
</dbReference>
<keyword evidence="3" id="KW-0547">Nucleotide-binding</keyword>
<dbReference type="Gene3D" id="1.10.510.10">
    <property type="entry name" value="Transferase(Phosphotransferase) domain 1"/>
    <property type="match status" value="1"/>
</dbReference>
<dbReference type="SMART" id="SM00220">
    <property type="entry name" value="S_TKc"/>
    <property type="match status" value="1"/>
</dbReference>
<dbReference type="SUPFAM" id="SSF56112">
    <property type="entry name" value="Protein kinase-like (PK-like)"/>
    <property type="match status" value="1"/>
</dbReference>
<evidence type="ECO:0000256" key="1">
    <source>
        <dbReference type="ARBA" id="ARBA00012513"/>
    </source>
</evidence>
<dbReference type="PANTHER" id="PTHR43671:SF13">
    <property type="entry name" value="SERINE_THREONINE-PROTEIN KINASE NEK2"/>
    <property type="match status" value="1"/>
</dbReference>
<dbReference type="EMBL" id="LR743507">
    <property type="protein sequence ID" value="CAA2108245.1"/>
    <property type="molecule type" value="Genomic_DNA"/>
</dbReference>
<dbReference type="PROSITE" id="PS00108">
    <property type="entry name" value="PROTEIN_KINASE_ST"/>
    <property type="match status" value="1"/>
</dbReference>
<dbReference type="Gene3D" id="3.30.200.20">
    <property type="entry name" value="Phosphorylase Kinase, domain 1"/>
    <property type="match status" value="1"/>
</dbReference>
<dbReference type="PROSITE" id="PS50011">
    <property type="entry name" value="PROTEIN_KINASE_DOM"/>
    <property type="match status" value="1"/>
</dbReference>
<feature type="domain" description="Protein kinase" evidence="6">
    <location>
        <begin position="40"/>
        <end position="315"/>
    </location>
</feature>
<dbReference type="InterPro" id="IPR000719">
    <property type="entry name" value="Prot_kinase_dom"/>
</dbReference>
<evidence type="ECO:0000256" key="5">
    <source>
        <dbReference type="ARBA" id="ARBA00022840"/>
    </source>
</evidence>
<dbReference type="Pfam" id="PF00069">
    <property type="entry name" value="Pkinase"/>
    <property type="match status" value="1"/>
</dbReference>
<evidence type="ECO:0000256" key="2">
    <source>
        <dbReference type="ARBA" id="ARBA00022679"/>
    </source>
</evidence>
<keyword evidence="2 7" id="KW-0808">Transferase</keyword>
<reference evidence="7" key="1">
    <citation type="submission" date="2019-12" db="EMBL/GenBank/DDBJ databases">
        <authorList>
            <person name="Cremers G."/>
        </authorList>
    </citation>
    <scope>NUCLEOTIDE SEQUENCE</scope>
    <source>
        <strain evidence="7">Vvax</strain>
    </source>
</reference>
<keyword evidence="5" id="KW-0067">ATP-binding</keyword>
<accession>A0A679JLL4</accession>
<evidence type="ECO:0000259" key="6">
    <source>
        <dbReference type="PROSITE" id="PS50011"/>
    </source>
</evidence>
<dbReference type="InterPro" id="IPR050660">
    <property type="entry name" value="NEK_Ser/Thr_kinase"/>
</dbReference>
<gene>
    <name evidence="7" type="primary">spk1_2</name>
    <name evidence="7" type="ORF">VVAX_04756</name>
</gene>
<keyword evidence="4 7" id="KW-0418">Kinase</keyword>
<dbReference type="GO" id="GO:0005524">
    <property type="term" value="F:ATP binding"/>
    <property type="evidence" value="ECO:0007669"/>
    <property type="project" value="UniProtKB-KW"/>
</dbReference>
<evidence type="ECO:0000256" key="4">
    <source>
        <dbReference type="ARBA" id="ARBA00022777"/>
    </source>
</evidence>
<dbReference type="AlphaFoldDB" id="A0A679JLL4"/>
<organism evidence="7">
    <name type="scientific">Variovorax paradoxus</name>
    <dbReference type="NCBI Taxonomy" id="34073"/>
    <lineage>
        <taxon>Bacteria</taxon>
        <taxon>Pseudomonadati</taxon>
        <taxon>Pseudomonadota</taxon>
        <taxon>Betaproteobacteria</taxon>
        <taxon>Burkholderiales</taxon>
        <taxon>Comamonadaceae</taxon>
        <taxon>Variovorax</taxon>
    </lineage>
</organism>
<dbReference type="InterPro" id="IPR008271">
    <property type="entry name" value="Ser/Thr_kinase_AS"/>
</dbReference>
<name>A0A679JLL4_VARPD</name>
<evidence type="ECO:0000313" key="7">
    <source>
        <dbReference type="EMBL" id="CAA2108245.1"/>
    </source>
</evidence>
<dbReference type="GO" id="GO:0004674">
    <property type="term" value="F:protein serine/threonine kinase activity"/>
    <property type="evidence" value="ECO:0007669"/>
    <property type="project" value="UniProtKB-EC"/>
</dbReference>
<dbReference type="InterPro" id="IPR011009">
    <property type="entry name" value="Kinase-like_dom_sf"/>
</dbReference>
<evidence type="ECO:0000256" key="3">
    <source>
        <dbReference type="ARBA" id="ARBA00022741"/>
    </source>
</evidence>
<sequence>MHRGVGTAFACRTIAFGRNSRIMSKVKPTPLLPDTVIGGYRVIRRLSAGGFGVVYLAIDSNGQQVAIKEYLPSSLATRGPGELAPQVPPEKLSLYRLGLKSFFEEGRSLAQISHASVVSVLNFFRENETVYMVMNYLEGATLQDFVVTARDLKKQKVFRESTIRSLFDEILRGLRIVHQYKMLHLDIKPANIFVTDDDRAVLIDFGAAREVLSKEGIFIRPMYTPGFAAPEMYRRDSSMGPWTDIYAIGACIYACMQGYPPNDAPRRIEKDRLSLSLSRLRGVYSDNLIEVVEWCMSLDPLSRPQSVFALQKELSREGERRYTKLTVGEKVRLSLDNIRSFDKKSLPKAAAPTTRPA</sequence>
<proteinExistence type="predicted"/>